<dbReference type="GO" id="GO:0046872">
    <property type="term" value="F:metal ion binding"/>
    <property type="evidence" value="ECO:0007669"/>
    <property type="project" value="UniProtKB-KW"/>
</dbReference>
<dbReference type="AlphaFoldDB" id="A0A7M5V336"/>
<accession>A0A7M5V336</accession>
<evidence type="ECO:0000256" key="3">
    <source>
        <dbReference type="ARBA" id="ARBA00022723"/>
    </source>
</evidence>
<dbReference type="OrthoDB" id="5985694at2759"/>
<sequence>MKEEEPVQIFNPPPPPTTTTTTTTTTTAAPSGSSPANPATSCKQIKTTNPSSTDGLYWIRISSQAVQVWCDMTTDGGGWLKIGRIYLTSSNIAGYTLSSVLSNDFNKLHTAQTQNYLLSGSTYATLRTSISFNEFRVFCFKPIHGRTNHFKFSSLTSSGSTWFNYAMGTGNTPSSSCSALSYFSNDNSKTRIEACSKVKPGGRPTDRRLYAMITFVNGISHFSVEENRPECDDYKSKNPYNKYGTWLFYVR</sequence>
<dbReference type="InterPro" id="IPR036056">
    <property type="entry name" value="Fibrinogen-like_C"/>
</dbReference>
<dbReference type="InterPro" id="IPR000885">
    <property type="entry name" value="Fib_collagen_C"/>
</dbReference>
<dbReference type="GO" id="GO:0070492">
    <property type="term" value="F:oligosaccharide binding"/>
    <property type="evidence" value="ECO:0007669"/>
    <property type="project" value="TreeGrafter"/>
</dbReference>
<protein>
    <recommendedName>
        <fullName evidence="9">Fibrinogen C-terminal domain-containing protein</fullName>
    </recommendedName>
</protein>
<keyword evidence="4" id="KW-0430">Lectin</keyword>
<reference evidence="10" key="1">
    <citation type="submission" date="2021-01" db="UniProtKB">
        <authorList>
            <consortium name="EnsemblMetazoa"/>
        </authorList>
    </citation>
    <scope>IDENTIFICATION</scope>
</reference>
<keyword evidence="11" id="KW-1185">Reference proteome</keyword>
<dbReference type="Gene3D" id="3.90.215.10">
    <property type="entry name" value="Gamma Fibrinogen, chain A, domain 1"/>
    <property type="match status" value="1"/>
</dbReference>
<dbReference type="InterPro" id="IPR014716">
    <property type="entry name" value="Fibrinogen_a/b/g_C_1"/>
</dbReference>
<evidence type="ECO:0000313" key="10">
    <source>
        <dbReference type="EnsemblMetazoa" id="CLYHEMP002633.1"/>
    </source>
</evidence>
<keyword evidence="2" id="KW-0964">Secreted</keyword>
<keyword evidence="7" id="KW-1015">Disulfide bond</keyword>
<dbReference type="GO" id="GO:0005615">
    <property type="term" value="C:extracellular space"/>
    <property type="evidence" value="ECO:0007669"/>
    <property type="project" value="TreeGrafter"/>
</dbReference>
<keyword evidence="5" id="KW-0106">Calcium</keyword>
<dbReference type="PROSITE" id="PS51406">
    <property type="entry name" value="FIBRINOGEN_C_2"/>
    <property type="match status" value="1"/>
</dbReference>
<dbReference type="GO" id="GO:0005201">
    <property type="term" value="F:extracellular matrix structural constituent"/>
    <property type="evidence" value="ECO:0007669"/>
    <property type="project" value="InterPro"/>
</dbReference>
<feature type="region of interest" description="Disordered" evidence="8">
    <location>
        <begin position="1"/>
        <end position="43"/>
    </location>
</feature>
<dbReference type="PANTHER" id="PTHR16146:SF46">
    <property type="entry name" value="INTELECTIN-1A-RELATED"/>
    <property type="match status" value="1"/>
</dbReference>
<dbReference type="GO" id="GO:0005581">
    <property type="term" value="C:collagen trimer"/>
    <property type="evidence" value="ECO:0007669"/>
    <property type="project" value="UniProtKB-KW"/>
</dbReference>
<evidence type="ECO:0000259" key="9">
    <source>
        <dbReference type="PROSITE" id="PS51406"/>
    </source>
</evidence>
<feature type="domain" description="Fibrinogen C-terminal" evidence="9">
    <location>
        <begin position="33"/>
        <end position="84"/>
    </location>
</feature>
<evidence type="ECO:0000256" key="6">
    <source>
        <dbReference type="ARBA" id="ARBA00023119"/>
    </source>
</evidence>
<evidence type="ECO:0000256" key="7">
    <source>
        <dbReference type="ARBA" id="ARBA00023157"/>
    </source>
</evidence>
<evidence type="ECO:0000256" key="8">
    <source>
        <dbReference type="SAM" id="MobiDB-lite"/>
    </source>
</evidence>
<dbReference type="InterPro" id="IPR002181">
    <property type="entry name" value="Fibrinogen_a/b/g_C_dom"/>
</dbReference>
<keyword evidence="3" id="KW-0479">Metal-binding</keyword>
<comment type="subcellular location">
    <subcellularLocation>
        <location evidence="1">Secreted</location>
    </subcellularLocation>
</comment>
<dbReference type="NCBIfam" id="NF040941">
    <property type="entry name" value="GGGWT_bact"/>
    <property type="match status" value="1"/>
</dbReference>
<evidence type="ECO:0000256" key="1">
    <source>
        <dbReference type="ARBA" id="ARBA00004613"/>
    </source>
</evidence>
<dbReference type="Proteomes" id="UP000594262">
    <property type="component" value="Unplaced"/>
</dbReference>
<evidence type="ECO:0000256" key="4">
    <source>
        <dbReference type="ARBA" id="ARBA00022734"/>
    </source>
</evidence>
<feature type="compositionally biased region" description="Low complexity" evidence="8">
    <location>
        <begin position="18"/>
        <end position="41"/>
    </location>
</feature>
<evidence type="ECO:0000313" key="11">
    <source>
        <dbReference type="Proteomes" id="UP000594262"/>
    </source>
</evidence>
<evidence type="ECO:0000256" key="2">
    <source>
        <dbReference type="ARBA" id="ARBA00022525"/>
    </source>
</evidence>
<dbReference type="PANTHER" id="PTHR16146">
    <property type="entry name" value="INTELECTIN"/>
    <property type="match status" value="1"/>
</dbReference>
<dbReference type="EnsemblMetazoa" id="CLYHEMT002633.1">
    <property type="protein sequence ID" value="CLYHEMP002633.1"/>
    <property type="gene ID" value="CLYHEMG002633"/>
</dbReference>
<name>A0A7M5V336_9CNID</name>
<organism evidence="10 11">
    <name type="scientific">Clytia hemisphaerica</name>
    <dbReference type="NCBI Taxonomy" id="252671"/>
    <lineage>
        <taxon>Eukaryota</taxon>
        <taxon>Metazoa</taxon>
        <taxon>Cnidaria</taxon>
        <taxon>Hydrozoa</taxon>
        <taxon>Hydroidolina</taxon>
        <taxon>Leptothecata</taxon>
        <taxon>Obeliida</taxon>
        <taxon>Clytiidae</taxon>
        <taxon>Clytia</taxon>
    </lineage>
</organism>
<evidence type="ECO:0000256" key="5">
    <source>
        <dbReference type="ARBA" id="ARBA00022837"/>
    </source>
</evidence>
<keyword evidence="6" id="KW-0176">Collagen</keyword>
<dbReference type="SUPFAM" id="SSF56496">
    <property type="entry name" value="Fibrinogen C-terminal domain-like"/>
    <property type="match status" value="1"/>
</dbReference>
<dbReference type="Pfam" id="PF01410">
    <property type="entry name" value="COLFI"/>
    <property type="match status" value="1"/>
</dbReference>
<proteinExistence type="predicted"/>